<gene>
    <name evidence="1" type="ORF">DPMN_191333</name>
</gene>
<proteinExistence type="predicted"/>
<dbReference type="Proteomes" id="UP000828390">
    <property type="component" value="Unassembled WGS sequence"/>
</dbReference>
<reference evidence="1" key="2">
    <citation type="submission" date="2020-11" db="EMBL/GenBank/DDBJ databases">
        <authorList>
            <person name="McCartney M.A."/>
            <person name="Auch B."/>
            <person name="Kono T."/>
            <person name="Mallez S."/>
            <person name="Becker A."/>
            <person name="Gohl D.M."/>
            <person name="Silverstein K.A.T."/>
            <person name="Koren S."/>
            <person name="Bechman K.B."/>
            <person name="Herman A."/>
            <person name="Abrahante J.E."/>
            <person name="Garbe J."/>
        </authorList>
    </citation>
    <scope>NUCLEOTIDE SEQUENCE</scope>
    <source>
        <strain evidence="1">Duluth1</strain>
        <tissue evidence="1">Whole animal</tissue>
    </source>
</reference>
<reference evidence="1" key="1">
    <citation type="journal article" date="2019" name="bioRxiv">
        <title>The Genome of the Zebra Mussel, Dreissena polymorpha: A Resource for Invasive Species Research.</title>
        <authorList>
            <person name="McCartney M.A."/>
            <person name="Auch B."/>
            <person name="Kono T."/>
            <person name="Mallez S."/>
            <person name="Zhang Y."/>
            <person name="Obille A."/>
            <person name="Becker A."/>
            <person name="Abrahante J.E."/>
            <person name="Garbe J."/>
            <person name="Badalamenti J.P."/>
            <person name="Herman A."/>
            <person name="Mangelson H."/>
            <person name="Liachko I."/>
            <person name="Sullivan S."/>
            <person name="Sone E.D."/>
            <person name="Koren S."/>
            <person name="Silverstein K.A.T."/>
            <person name="Beckman K.B."/>
            <person name="Gohl D.M."/>
        </authorList>
    </citation>
    <scope>NUCLEOTIDE SEQUENCE</scope>
    <source>
        <strain evidence="1">Duluth1</strain>
        <tissue evidence="1">Whole animal</tissue>
    </source>
</reference>
<dbReference type="EMBL" id="JAIWYP010000087">
    <property type="protein sequence ID" value="KAH3689949.1"/>
    <property type="molecule type" value="Genomic_DNA"/>
</dbReference>
<sequence length="84" mass="9658">MCWSNRAPTCDRQMTKACFVLTNHHGTLEGCRRRSLQKKIWDDDVNKWTCLPNDDLLSASTTDMTGGEFLYCRRSFTPTARPVT</sequence>
<name>A0A9D4BDK0_DREPO</name>
<evidence type="ECO:0000313" key="1">
    <source>
        <dbReference type="EMBL" id="KAH3689949.1"/>
    </source>
</evidence>
<keyword evidence="2" id="KW-1185">Reference proteome</keyword>
<dbReference type="AlphaFoldDB" id="A0A9D4BDK0"/>
<protein>
    <submittedName>
        <fullName evidence="1">Uncharacterized protein</fullName>
    </submittedName>
</protein>
<organism evidence="1 2">
    <name type="scientific">Dreissena polymorpha</name>
    <name type="common">Zebra mussel</name>
    <name type="synonym">Mytilus polymorpha</name>
    <dbReference type="NCBI Taxonomy" id="45954"/>
    <lineage>
        <taxon>Eukaryota</taxon>
        <taxon>Metazoa</taxon>
        <taxon>Spiralia</taxon>
        <taxon>Lophotrochozoa</taxon>
        <taxon>Mollusca</taxon>
        <taxon>Bivalvia</taxon>
        <taxon>Autobranchia</taxon>
        <taxon>Heteroconchia</taxon>
        <taxon>Euheterodonta</taxon>
        <taxon>Imparidentia</taxon>
        <taxon>Neoheterodontei</taxon>
        <taxon>Myida</taxon>
        <taxon>Dreissenoidea</taxon>
        <taxon>Dreissenidae</taxon>
        <taxon>Dreissena</taxon>
    </lineage>
</organism>
<accession>A0A9D4BDK0</accession>
<comment type="caution">
    <text evidence="1">The sequence shown here is derived from an EMBL/GenBank/DDBJ whole genome shotgun (WGS) entry which is preliminary data.</text>
</comment>
<evidence type="ECO:0000313" key="2">
    <source>
        <dbReference type="Proteomes" id="UP000828390"/>
    </source>
</evidence>